<evidence type="ECO:0000256" key="2">
    <source>
        <dbReference type="SAM" id="Phobius"/>
    </source>
</evidence>
<keyword evidence="2" id="KW-0812">Transmembrane</keyword>
<dbReference type="InterPro" id="IPR007782">
    <property type="entry name" value="VKG_COase"/>
</dbReference>
<dbReference type="Pfam" id="PF22777">
    <property type="entry name" value="VKGC_lumenal_dom"/>
    <property type="match status" value="1"/>
</dbReference>
<feature type="domain" description="HTTM" evidence="3">
    <location>
        <begin position="53"/>
        <end position="297"/>
    </location>
</feature>
<dbReference type="GO" id="GO:0008488">
    <property type="term" value="F:gamma-glutamyl carboxylase activity"/>
    <property type="evidence" value="ECO:0007669"/>
    <property type="project" value="InterPro"/>
</dbReference>
<feature type="transmembrane region" description="Helical" evidence="2">
    <location>
        <begin position="254"/>
        <end position="274"/>
    </location>
</feature>
<reference evidence="5" key="1">
    <citation type="submission" date="2021-01" db="EMBL/GenBank/DDBJ databases">
        <authorList>
            <person name="Corre E."/>
            <person name="Pelletier E."/>
            <person name="Niang G."/>
            <person name="Scheremetjew M."/>
            <person name="Finn R."/>
            <person name="Kale V."/>
            <person name="Holt S."/>
            <person name="Cochrane G."/>
            <person name="Meng A."/>
            <person name="Brown T."/>
            <person name="Cohen L."/>
        </authorList>
    </citation>
    <scope>NUCLEOTIDE SEQUENCE</scope>
    <source>
        <strain evidence="5">DIVA3 518/3/11/1/6</strain>
    </source>
</reference>
<feature type="domain" description="Vitamin K-dependent gamma-carboxylase lumenal" evidence="4">
    <location>
        <begin position="372"/>
        <end position="510"/>
    </location>
</feature>
<evidence type="ECO:0000256" key="1">
    <source>
        <dbReference type="SAM" id="MobiDB-lite"/>
    </source>
</evidence>
<proteinExistence type="predicted"/>
<dbReference type="PANTHER" id="PTHR12639">
    <property type="entry name" value="VITAMIN K-DEPENDENT GAMMA-CARBOXYLASE"/>
    <property type="match status" value="1"/>
</dbReference>
<evidence type="ECO:0000313" key="5">
    <source>
        <dbReference type="EMBL" id="CAE2236505.1"/>
    </source>
</evidence>
<dbReference type="EMBL" id="HBKP01022434">
    <property type="protein sequence ID" value="CAE2236505.1"/>
    <property type="molecule type" value="Transcribed_RNA"/>
</dbReference>
<accession>A0A7S4IQF3</accession>
<gene>
    <name evidence="5" type="ORF">VSP0166_LOCUS15657</name>
</gene>
<feature type="transmembrane region" description="Helical" evidence="2">
    <location>
        <begin position="216"/>
        <end position="242"/>
    </location>
</feature>
<protein>
    <submittedName>
        <fullName evidence="5">Uncharacterized protein</fullName>
    </submittedName>
</protein>
<dbReference type="PANTHER" id="PTHR12639:SF7">
    <property type="entry name" value="HTTM DOMAIN-CONTAINING PROTEIN"/>
    <property type="match status" value="1"/>
</dbReference>
<evidence type="ECO:0000259" key="3">
    <source>
        <dbReference type="Pfam" id="PF05090"/>
    </source>
</evidence>
<feature type="transmembrane region" description="Helical" evidence="2">
    <location>
        <begin position="157"/>
        <end position="176"/>
    </location>
</feature>
<keyword evidence="2" id="KW-1133">Transmembrane helix</keyword>
<feature type="transmembrane region" description="Helical" evidence="2">
    <location>
        <begin position="368"/>
        <end position="387"/>
    </location>
</feature>
<dbReference type="AlphaFoldDB" id="A0A7S4IQF3"/>
<feature type="transmembrane region" description="Helical" evidence="2">
    <location>
        <begin position="286"/>
        <end position="306"/>
    </location>
</feature>
<name>A0A7S4IQF3_9EUKA</name>
<feature type="transmembrane region" description="Helical" evidence="2">
    <location>
        <begin position="112"/>
        <end position="136"/>
    </location>
</feature>
<keyword evidence="2" id="KW-0472">Membrane</keyword>
<sequence>MTRVENMKVVEILKEMIAFGHDYNWDGLRSFTPYPSFEWLFNILAYFYYNYPMMMVKYYPTVLYGTLKYSALASGLGFLYPISAPIFSLSYFVWFFGMGEDRFVNHYYMKGLIIFILSCTNAGKAWSVDALLIGLWNKLRGRPANYTGAKTCPRWNYWFLRFQVAVVFFFATSTKIQEDWLRGQPWKWYITTNYGRRPIVRWTLGFLLGSHPHAAYYYSIFISYGGIFYDGFIVPTLLYLTVRPIIWSKNYQSVFIAFIFFVTSTLFHTSNAYITQHIGQFPQMTWVLYTLFFQYNWPVLIIKWVCHMVQLFGLFPISASWEELNTDTPGKQESQTQNLEPKRLATKKKKKSKSRPQKAKEEDRSLTFMQWMVIIFIIAYAAIQIAVPTRHIWGTNKHRPQWNSAVQYFGWRMMMISSSVKTAELQINHPVSNRTMLTVPLNDFHMADSIATSIDNDWEIPRYTIAVANHIADTVEREKGERPLVYANVIASVNRRKPQSRFKSVDLAQIPTITSDEALAEEIPLTEEEWNEIPYPILYLIRTFNLPLYG</sequence>
<feature type="compositionally biased region" description="Polar residues" evidence="1">
    <location>
        <begin position="326"/>
        <end position="338"/>
    </location>
</feature>
<dbReference type="Pfam" id="PF05090">
    <property type="entry name" value="HTTM"/>
    <property type="match status" value="1"/>
</dbReference>
<feature type="compositionally biased region" description="Basic residues" evidence="1">
    <location>
        <begin position="344"/>
        <end position="357"/>
    </location>
</feature>
<organism evidence="5">
    <name type="scientific">Vannella robusta</name>
    <dbReference type="NCBI Taxonomy" id="1487602"/>
    <lineage>
        <taxon>Eukaryota</taxon>
        <taxon>Amoebozoa</taxon>
        <taxon>Discosea</taxon>
        <taxon>Flabellinia</taxon>
        <taxon>Vannellidae</taxon>
        <taxon>Vannella</taxon>
    </lineage>
</organism>
<dbReference type="InterPro" id="IPR053934">
    <property type="entry name" value="HTTM_dom"/>
</dbReference>
<feature type="transmembrane region" description="Helical" evidence="2">
    <location>
        <begin position="71"/>
        <end position="92"/>
    </location>
</feature>
<dbReference type="InterPro" id="IPR053935">
    <property type="entry name" value="VKGC_lumenal_dom"/>
</dbReference>
<evidence type="ECO:0000259" key="4">
    <source>
        <dbReference type="Pfam" id="PF22777"/>
    </source>
</evidence>
<feature type="region of interest" description="Disordered" evidence="1">
    <location>
        <begin position="326"/>
        <end position="361"/>
    </location>
</feature>
<dbReference type="GO" id="GO:0019842">
    <property type="term" value="F:vitamin binding"/>
    <property type="evidence" value="ECO:0007669"/>
    <property type="project" value="TreeGrafter"/>
</dbReference>